<keyword evidence="2 6" id="KW-0489">Methyltransferase</keyword>
<accession>A0A0D0ADK7</accession>
<gene>
    <name evidence="9" type="ORF">CY34DRAFT_88567</name>
</gene>
<dbReference type="InterPro" id="IPR010675">
    <property type="entry name" value="Bin3_C"/>
</dbReference>
<dbReference type="AlphaFoldDB" id="A0A0D0ADK7"/>
<dbReference type="OrthoDB" id="540004at2759"/>
<feature type="region of interest" description="Disordered" evidence="7">
    <location>
        <begin position="93"/>
        <end position="113"/>
    </location>
</feature>
<evidence type="ECO:0000256" key="5">
    <source>
        <dbReference type="PROSITE-ProRule" id="PRU00848"/>
    </source>
</evidence>
<evidence type="ECO:0000259" key="8">
    <source>
        <dbReference type="PROSITE" id="PS51515"/>
    </source>
</evidence>
<dbReference type="EMBL" id="KN835328">
    <property type="protein sequence ID" value="KIK39786.1"/>
    <property type="molecule type" value="Genomic_DNA"/>
</dbReference>
<evidence type="ECO:0000256" key="7">
    <source>
        <dbReference type="SAM" id="MobiDB-lite"/>
    </source>
</evidence>
<name>A0A0D0ADK7_9AGAM</name>
<dbReference type="InterPro" id="IPR029063">
    <property type="entry name" value="SAM-dependent_MTases_sf"/>
</dbReference>
<dbReference type="Proteomes" id="UP000054485">
    <property type="component" value="Unassembled WGS sequence"/>
</dbReference>
<dbReference type="GO" id="GO:0032259">
    <property type="term" value="P:methylation"/>
    <property type="evidence" value="ECO:0007669"/>
    <property type="project" value="UniProtKB-KW"/>
</dbReference>
<dbReference type="InParanoid" id="A0A0D0ADK7"/>
<dbReference type="PANTHER" id="PTHR12315:SF0">
    <property type="entry name" value="7SK SNRNA METHYLPHOSPHATE CAPPING ENZYME"/>
    <property type="match status" value="1"/>
</dbReference>
<reference evidence="10" key="2">
    <citation type="submission" date="2015-01" db="EMBL/GenBank/DDBJ databases">
        <title>Evolutionary Origins and Diversification of the Mycorrhizal Mutualists.</title>
        <authorList>
            <consortium name="DOE Joint Genome Institute"/>
            <consortium name="Mycorrhizal Genomics Consortium"/>
            <person name="Kohler A."/>
            <person name="Kuo A."/>
            <person name="Nagy L.G."/>
            <person name="Floudas D."/>
            <person name="Copeland A."/>
            <person name="Barry K.W."/>
            <person name="Cichocki N."/>
            <person name="Veneault-Fourrey C."/>
            <person name="LaButti K."/>
            <person name="Lindquist E.A."/>
            <person name="Lipzen A."/>
            <person name="Lundell T."/>
            <person name="Morin E."/>
            <person name="Murat C."/>
            <person name="Riley R."/>
            <person name="Ohm R."/>
            <person name="Sun H."/>
            <person name="Tunlid A."/>
            <person name="Henrissat B."/>
            <person name="Grigoriev I.V."/>
            <person name="Hibbett D.S."/>
            <person name="Martin F."/>
        </authorList>
    </citation>
    <scope>NUCLEOTIDE SEQUENCE [LARGE SCALE GENOMIC DNA]</scope>
    <source>
        <strain evidence="10">UH-Slu-Lm8-n1</strain>
    </source>
</reference>
<dbReference type="GO" id="GO:0008173">
    <property type="term" value="F:RNA methyltransferase activity"/>
    <property type="evidence" value="ECO:0007669"/>
    <property type="project" value="UniProtKB-UniRule"/>
</dbReference>
<evidence type="ECO:0000256" key="2">
    <source>
        <dbReference type="ARBA" id="ARBA00022603"/>
    </source>
</evidence>
<evidence type="ECO:0000313" key="10">
    <source>
        <dbReference type="Proteomes" id="UP000054485"/>
    </source>
</evidence>
<keyword evidence="3 6" id="KW-0808">Transferase</keyword>
<dbReference type="GO" id="GO:0040031">
    <property type="term" value="P:snRNA modification"/>
    <property type="evidence" value="ECO:0007669"/>
    <property type="project" value="TreeGrafter"/>
</dbReference>
<comment type="similarity">
    <text evidence="1 6">Belongs to the methyltransferase superfamily.</text>
</comment>
<dbReference type="GO" id="GO:0008171">
    <property type="term" value="F:O-methyltransferase activity"/>
    <property type="evidence" value="ECO:0007669"/>
    <property type="project" value="UniProtKB-UniRule"/>
</dbReference>
<evidence type="ECO:0000256" key="1">
    <source>
        <dbReference type="ARBA" id="ARBA00008361"/>
    </source>
</evidence>
<reference evidence="9 10" key="1">
    <citation type="submission" date="2014-04" db="EMBL/GenBank/DDBJ databases">
        <authorList>
            <consortium name="DOE Joint Genome Institute"/>
            <person name="Kuo A."/>
            <person name="Ruytinx J."/>
            <person name="Rineau F."/>
            <person name="Colpaert J."/>
            <person name="Kohler A."/>
            <person name="Nagy L.G."/>
            <person name="Floudas D."/>
            <person name="Copeland A."/>
            <person name="Barry K.W."/>
            <person name="Cichocki N."/>
            <person name="Veneault-Fourrey C."/>
            <person name="LaButti K."/>
            <person name="Lindquist E.A."/>
            <person name="Lipzen A."/>
            <person name="Lundell T."/>
            <person name="Morin E."/>
            <person name="Murat C."/>
            <person name="Sun H."/>
            <person name="Tunlid A."/>
            <person name="Henrissat B."/>
            <person name="Grigoriev I.V."/>
            <person name="Hibbett D.S."/>
            <person name="Martin F."/>
            <person name="Nordberg H.P."/>
            <person name="Cantor M.N."/>
            <person name="Hua S.X."/>
        </authorList>
    </citation>
    <scope>NUCLEOTIDE SEQUENCE [LARGE SCALE GENOMIC DNA]</scope>
    <source>
        <strain evidence="9 10">UH-Slu-Lm8-n1</strain>
    </source>
</reference>
<dbReference type="InterPro" id="IPR024160">
    <property type="entry name" value="BIN3_SAM-bd_dom"/>
</dbReference>
<dbReference type="STRING" id="930992.A0A0D0ADK7"/>
<dbReference type="InterPro" id="IPR039772">
    <property type="entry name" value="Bin3-like"/>
</dbReference>
<organism evidence="9 10">
    <name type="scientific">Suillus luteus UH-Slu-Lm8-n1</name>
    <dbReference type="NCBI Taxonomy" id="930992"/>
    <lineage>
        <taxon>Eukaryota</taxon>
        <taxon>Fungi</taxon>
        <taxon>Dikarya</taxon>
        <taxon>Basidiomycota</taxon>
        <taxon>Agaricomycotina</taxon>
        <taxon>Agaricomycetes</taxon>
        <taxon>Agaricomycetidae</taxon>
        <taxon>Boletales</taxon>
        <taxon>Suillineae</taxon>
        <taxon>Suillaceae</taxon>
        <taxon>Suillus</taxon>
    </lineage>
</organism>
<dbReference type="HOGENOM" id="CLU_004729_2_0_1"/>
<dbReference type="SUPFAM" id="SSF53335">
    <property type="entry name" value="S-adenosyl-L-methionine-dependent methyltransferases"/>
    <property type="match status" value="1"/>
</dbReference>
<evidence type="ECO:0000313" key="9">
    <source>
        <dbReference type="EMBL" id="KIK39786.1"/>
    </source>
</evidence>
<evidence type="ECO:0000256" key="3">
    <source>
        <dbReference type="ARBA" id="ARBA00022679"/>
    </source>
</evidence>
<proteinExistence type="inferred from homology"/>
<dbReference type="Gene3D" id="3.40.50.150">
    <property type="entry name" value="Vaccinia Virus protein VP39"/>
    <property type="match status" value="1"/>
</dbReference>
<sequence length="278" mass="31934">MPVAHADSQANPIYGNYYGYYSKRPFIRDPRLALLPTEFFVGKRVLDVGCNEGWVTCEIGQFRGAHQVIGVDIDDTLIRAAWKRRRTVWSLQSPESGNTCEESFPPPKRQRLLSDASTSDNERAHNYFPASCEHSYGPLPIPDRGYGTFPHNVTFRTVDWVKDKISEDHNQYDIVLGFSISKWIHLNNKDEGLREFFYRVHQCLKVGGVFVLEPQPWDTYSKARRMSETLKENAKHLQLRPDDFGEILGKLGFSHGQRLGVTGKGGFRRPVDIYLKQR</sequence>
<protein>
    <recommendedName>
        <fullName evidence="6">RNA methyltransferase</fullName>
        <ecNumber evidence="6">2.1.1.-</ecNumber>
    </recommendedName>
</protein>
<evidence type="ECO:0000256" key="4">
    <source>
        <dbReference type="ARBA" id="ARBA00022691"/>
    </source>
</evidence>
<keyword evidence="4 5" id="KW-0949">S-adenosyl-L-methionine</keyword>
<dbReference type="PANTHER" id="PTHR12315">
    <property type="entry name" value="BICOID-INTERACTING PROTEIN RELATED"/>
    <property type="match status" value="1"/>
</dbReference>
<dbReference type="CDD" id="cd02440">
    <property type="entry name" value="AdoMet_MTases"/>
    <property type="match status" value="1"/>
</dbReference>
<keyword evidence="10" id="KW-1185">Reference proteome</keyword>
<feature type="domain" description="Bin3-type SAM" evidence="8">
    <location>
        <begin position="29"/>
        <end position="278"/>
    </location>
</feature>
<dbReference type="PROSITE" id="PS51515">
    <property type="entry name" value="BIN3_SAM"/>
    <property type="match status" value="1"/>
</dbReference>
<dbReference type="FunCoup" id="A0A0D0ADK7">
    <property type="interactions" value="17"/>
</dbReference>
<evidence type="ECO:0000256" key="6">
    <source>
        <dbReference type="RuleBase" id="RU367087"/>
    </source>
</evidence>
<dbReference type="Pfam" id="PF06859">
    <property type="entry name" value="Bin3"/>
    <property type="match status" value="1"/>
</dbReference>
<dbReference type="EC" id="2.1.1.-" evidence="6"/>
<dbReference type="GO" id="GO:0017069">
    <property type="term" value="F:snRNA binding"/>
    <property type="evidence" value="ECO:0007669"/>
    <property type="project" value="TreeGrafter"/>
</dbReference>